<keyword evidence="1" id="KW-0812">Transmembrane</keyword>
<proteinExistence type="predicted"/>
<feature type="transmembrane region" description="Helical" evidence="1">
    <location>
        <begin position="12"/>
        <end position="32"/>
    </location>
</feature>
<name>A0A844F402_CLOSV</name>
<keyword evidence="1" id="KW-0472">Membrane</keyword>
<dbReference type="AlphaFoldDB" id="A0A844F402"/>
<evidence type="ECO:0000313" key="2">
    <source>
        <dbReference type="EMBL" id="MSS40912.1"/>
    </source>
</evidence>
<comment type="caution">
    <text evidence="2">The sequence shown here is derived from an EMBL/GenBank/DDBJ whole genome shotgun (WGS) entry which is preliminary data.</text>
</comment>
<evidence type="ECO:0000256" key="1">
    <source>
        <dbReference type="SAM" id="Phobius"/>
    </source>
</evidence>
<dbReference type="InterPro" id="IPR010387">
    <property type="entry name" value="QueT"/>
</dbReference>
<dbReference type="PANTHER" id="PTHR40044">
    <property type="entry name" value="INTEGRAL MEMBRANE PROTEIN-RELATED"/>
    <property type="match status" value="1"/>
</dbReference>
<organism evidence="2 3">
    <name type="scientific">Clostridium scindens (strain JCM 10418 / VPI 12708)</name>
    <dbReference type="NCBI Taxonomy" id="29347"/>
    <lineage>
        <taxon>Bacteria</taxon>
        <taxon>Bacillati</taxon>
        <taxon>Bacillota</taxon>
        <taxon>Clostridia</taxon>
        <taxon>Lachnospirales</taxon>
        <taxon>Lachnospiraceae</taxon>
    </lineage>
</organism>
<keyword evidence="1" id="KW-1133">Transmembrane helix</keyword>
<feature type="transmembrane region" description="Helical" evidence="1">
    <location>
        <begin position="98"/>
        <end position="119"/>
    </location>
</feature>
<dbReference type="Pfam" id="PF06177">
    <property type="entry name" value="QueT"/>
    <property type="match status" value="1"/>
</dbReference>
<protein>
    <submittedName>
        <fullName evidence="2">QueT transporter family protein</fullName>
    </submittedName>
</protein>
<gene>
    <name evidence="2" type="ORF">FYJ37_11265</name>
</gene>
<feature type="transmembrane region" description="Helical" evidence="1">
    <location>
        <begin position="44"/>
        <end position="68"/>
    </location>
</feature>
<feature type="transmembrane region" description="Helical" evidence="1">
    <location>
        <begin position="125"/>
        <end position="151"/>
    </location>
</feature>
<accession>A0A844F402</accession>
<dbReference type="PIRSF" id="PIRSF031501">
    <property type="entry name" value="QueT"/>
    <property type="match status" value="1"/>
</dbReference>
<dbReference type="PANTHER" id="PTHR40044:SF1">
    <property type="entry name" value="INTEGRAL MEMBRANE PROTEIN"/>
    <property type="match status" value="1"/>
</dbReference>
<reference evidence="2 3" key="1">
    <citation type="submission" date="2019-08" db="EMBL/GenBank/DDBJ databases">
        <title>In-depth cultivation of the pig gut microbiome towards novel bacterial diversity and tailored functional studies.</title>
        <authorList>
            <person name="Wylensek D."/>
            <person name="Hitch T.C.A."/>
            <person name="Clavel T."/>
        </authorList>
    </citation>
    <scope>NUCLEOTIDE SEQUENCE [LARGE SCALE GENOMIC DNA]</scope>
    <source>
        <strain evidence="2 3">BL-389-WT-3D</strain>
    </source>
</reference>
<sequence>MKNKNVTFLTQAAMIAAIYVVLTYVFAPFSFGEVQVRISEALTILPLFTPAAIPGLFVGCLVGNILGGALLPDILFGSLATLIGAIFTYQLRGKSPFLAPLPPIAANTIVVPFVLRYGYSVALPIPFMMLTVGIGEALSCGVLGLVLYFALRKYKNIFFRPTAV</sequence>
<evidence type="ECO:0000313" key="3">
    <source>
        <dbReference type="Proteomes" id="UP000462363"/>
    </source>
</evidence>
<dbReference type="RefSeq" id="WP_004607131.1">
    <property type="nucleotide sequence ID" value="NZ_AP024846.1"/>
</dbReference>
<feature type="transmembrane region" description="Helical" evidence="1">
    <location>
        <begin position="74"/>
        <end position="91"/>
    </location>
</feature>
<dbReference type="Proteomes" id="UP000462363">
    <property type="component" value="Unassembled WGS sequence"/>
</dbReference>
<dbReference type="EMBL" id="VUMB01000022">
    <property type="protein sequence ID" value="MSS40912.1"/>
    <property type="molecule type" value="Genomic_DNA"/>
</dbReference>
<dbReference type="GeneID" id="62695495"/>